<evidence type="ECO:0000313" key="13">
    <source>
        <dbReference type="EMBL" id="KAJ5092538.1"/>
    </source>
</evidence>
<evidence type="ECO:0000256" key="2">
    <source>
        <dbReference type="ARBA" id="ARBA00009056"/>
    </source>
</evidence>
<dbReference type="Proteomes" id="UP001141434">
    <property type="component" value="Unassembled WGS sequence"/>
</dbReference>
<proteinExistence type="inferred from homology"/>
<dbReference type="EMBL" id="JAPMSZ010000009">
    <property type="protein sequence ID" value="KAJ5092538.1"/>
    <property type="molecule type" value="Genomic_DNA"/>
</dbReference>
<comment type="similarity">
    <text evidence="2 11">Belongs to the TRM44 family.</text>
</comment>
<comment type="caution">
    <text evidence="13">The sequence shown here is derived from an EMBL/GenBank/DDBJ whole genome shotgun (WGS) entry which is preliminary data.</text>
</comment>
<evidence type="ECO:0000256" key="6">
    <source>
        <dbReference type="ARBA" id="ARBA00022603"/>
    </source>
</evidence>
<dbReference type="OrthoDB" id="10047021at2759"/>
<evidence type="ECO:0000256" key="4">
    <source>
        <dbReference type="ARBA" id="ARBA00017788"/>
    </source>
</evidence>
<dbReference type="PANTHER" id="PTHR21210">
    <property type="entry name" value="TRNA (URACIL-O(2)-)-METHYLTRANSFERASE-RELATED"/>
    <property type="match status" value="1"/>
</dbReference>
<evidence type="ECO:0000256" key="9">
    <source>
        <dbReference type="ARBA" id="ARBA00022694"/>
    </source>
</evidence>
<evidence type="ECO:0000256" key="5">
    <source>
        <dbReference type="ARBA" id="ARBA00022490"/>
    </source>
</evidence>
<gene>
    <name evidence="13" type="ORF">NUU61_007408</name>
</gene>
<dbReference type="GO" id="GO:0005737">
    <property type="term" value="C:cytoplasm"/>
    <property type="evidence" value="ECO:0007669"/>
    <property type="project" value="UniProtKB-SubCell"/>
</dbReference>
<dbReference type="AlphaFoldDB" id="A0A9W9F2N4"/>
<keyword evidence="6 11" id="KW-0489">Methyltransferase</keyword>
<keyword evidence="8 11" id="KW-0949">S-adenosyl-L-methionine</keyword>
<dbReference type="PANTHER" id="PTHR21210:SF0">
    <property type="entry name" value="TRNA (URACIL-O(2)-)-METHYLTRANSFERASE-RELATED"/>
    <property type="match status" value="1"/>
</dbReference>
<dbReference type="RefSeq" id="XP_056510733.1">
    <property type="nucleotide sequence ID" value="XM_056657933.1"/>
</dbReference>
<dbReference type="EC" id="2.1.1.211" evidence="3 11"/>
<keyword evidence="7 11" id="KW-0808">Transferase</keyword>
<evidence type="ECO:0000256" key="11">
    <source>
        <dbReference type="RuleBase" id="RU368004"/>
    </source>
</evidence>
<comment type="subcellular location">
    <subcellularLocation>
        <location evidence="1 11">Cytoplasm</location>
    </subcellularLocation>
</comment>
<keyword evidence="9 11" id="KW-0819">tRNA processing</keyword>
<protein>
    <recommendedName>
        <fullName evidence="4 11">tRNA (uracil-O(2)-)-methyltransferase</fullName>
        <ecNumber evidence="3 11">2.1.1.211</ecNumber>
    </recommendedName>
</protein>
<comment type="catalytic activity">
    <reaction evidence="10 11">
        <text>uridine(44) in tRNA(Ser) + S-adenosyl-L-methionine = 2'-O-methyluridine(44) in tRNA(Ser) + S-adenosyl-L-homocysteine + H(+)</text>
        <dbReference type="Rhea" id="RHEA:43100"/>
        <dbReference type="Rhea" id="RHEA-COMP:10339"/>
        <dbReference type="Rhea" id="RHEA-COMP:10340"/>
        <dbReference type="ChEBI" id="CHEBI:15378"/>
        <dbReference type="ChEBI" id="CHEBI:57856"/>
        <dbReference type="ChEBI" id="CHEBI:59789"/>
        <dbReference type="ChEBI" id="CHEBI:65315"/>
        <dbReference type="ChEBI" id="CHEBI:74478"/>
        <dbReference type="EC" id="2.1.1.211"/>
    </reaction>
</comment>
<keyword evidence="5 11" id="KW-0963">Cytoplasm</keyword>
<evidence type="ECO:0000256" key="7">
    <source>
        <dbReference type="ARBA" id="ARBA00022679"/>
    </source>
</evidence>
<name>A0A9W9F2N4_9EURO</name>
<reference evidence="13" key="1">
    <citation type="submission" date="2022-11" db="EMBL/GenBank/DDBJ databases">
        <authorList>
            <person name="Petersen C."/>
        </authorList>
    </citation>
    <scope>NUCLEOTIDE SEQUENCE</scope>
    <source>
        <strain evidence="13">IBT 34128</strain>
    </source>
</reference>
<evidence type="ECO:0000313" key="14">
    <source>
        <dbReference type="Proteomes" id="UP001141434"/>
    </source>
</evidence>
<keyword evidence="14" id="KW-1185">Reference proteome</keyword>
<sequence>MLTATSMGSQSSTHGADNPNQCTQDNVIPRHLIQNTYNQLHIKYAHDLYEWWVEETEPSNKHISESLTIAAFLIELWRTMYGACPSLEQTSTPEKEEHIQAQNFPGFVDLACGNGVLVYVLLVEGYAGCGFDARRRKSWTLFPDWVQERLQEAVFVPHPFMEVFRASPLSREIGTDVHPGDFSKDTFLISSHADELTVWTPLMAALACPMSPLPFLVIPCCSHALSGSRYRYPPPKRESQTAKNGKSGSVEANEFLPRLLGQDSQPAAGDLRALRADKTVEKTMDGMPSSMYGSLTAKTMSVAEEIGYAVEQNLLPIPSTRNMGIAANRQQVTRQWRERTQQTNMEKSAYTGVDAVVQAVNAVVERECSQDGGVEAAAKIWIEHTRGLLQDQGMANRAH</sequence>
<feature type="region of interest" description="Disordered" evidence="12">
    <location>
        <begin position="1"/>
        <end position="23"/>
    </location>
</feature>
<evidence type="ECO:0000256" key="3">
    <source>
        <dbReference type="ARBA" id="ARBA00012795"/>
    </source>
</evidence>
<dbReference type="GO" id="GO:0030488">
    <property type="term" value="P:tRNA methylation"/>
    <property type="evidence" value="ECO:0007669"/>
    <property type="project" value="UniProtKB-UniRule"/>
</dbReference>
<organism evidence="13 14">
    <name type="scientific">Penicillium alfredii</name>
    <dbReference type="NCBI Taxonomy" id="1506179"/>
    <lineage>
        <taxon>Eukaryota</taxon>
        <taxon>Fungi</taxon>
        <taxon>Dikarya</taxon>
        <taxon>Ascomycota</taxon>
        <taxon>Pezizomycotina</taxon>
        <taxon>Eurotiomycetes</taxon>
        <taxon>Eurotiomycetidae</taxon>
        <taxon>Eurotiales</taxon>
        <taxon>Aspergillaceae</taxon>
        <taxon>Penicillium</taxon>
    </lineage>
</organism>
<accession>A0A9W9F2N4</accession>
<dbReference type="GO" id="GO:0141101">
    <property type="term" value="F:tRNA(Ser) (uridine(44)-2'-O-)-methyltransferase activity"/>
    <property type="evidence" value="ECO:0007669"/>
    <property type="project" value="UniProtKB-EC"/>
</dbReference>
<comment type="function">
    <text evidence="11">Adenosyl-L-methionine (AdoMet)-dependent tRNA (uracil-O(2)-)-methyltransferase.</text>
</comment>
<evidence type="ECO:0000256" key="8">
    <source>
        <dbReference type="ARBA" id="ARBA00022691"/>
    </source>
</evidence>
<evidence type="ECO:0000256" key="12">
    <source>
        <dbReference type="SAM" id="MobiDB-lite"/>
    </source>
</evidence>
<dbReference type="InterPro" id="IPR011671">
    <property type="entry name" value="tRNA_uracil_MeTrfase"/>
</dbReference>
<evidence type="ECO:0000256" key="1">
    <source>
        <dbReference type="ARBA" id="ARBA00004496"/>
    </source>
</evidence>
<evidence type="ECO:0000256" key="10">
    <source>
        <dbReference type="ARBA" id="ARBA00047957"/>
    </source>
</evidence>
<dbReference type="GeneID" id="81397102"/>
<dbReference type="Pfam" id="PF07757">
    <property type="entry name" value="AdoMet_MTase"/>
    <property type="match status" value="2"/>
</dbReference>
<reference evidence="13" key="2">
    <citation type="journal article" date="2023" name="IMA Fungus">
        <title>Comparative genomic study of the Penicillium genus elucidates a diverse pangenome and 15 lateral gene transfer events.</title>
        <authorList>
            <person name="Petersen C."/>
            <person name="Sorensen T."/>
            <person name="Nielsen M.R."/>
            <person name="Sondergaard T.E."/>
            <person name="Sorensen J.L."/>
            <person name="Fitzpatrick D.A."/>
            <person name="Frisvad J.C."/>
            <person name="Nielsen K.L."/>
        </authorList>
    </citation>
    <scope>NUCLEOTIDE SEQUENCE</scope>
    <source>
        <strain evidence="13">IBT 34128</strain>
    </source>
</reference>